<dbReference type="CDD" id="cd04486">
    <property type="entry name" value="YhcR_OBF_like"/>
    <property type="match status" value="1"/>
</dbReference>
<feature type="region of interest" description="Disordered" evidence="6">
    <location>
        <begin position="40"/>
        <end position="64"/>
    </location>
</feature>
<feature type="domain" description="Gram-positive cocci surface proteins LPxTG" evidence="9">
    <location>
        <begin position="718"/>
        <end position="749"/>
    </location>
</feature>
<dbReference type="Pfam" id="PF00746">
    <property type="entry name" value="Gram_pos_anchor"/>
    <property type="match status" value="1"/>
</dbReference>
<feature type="compositionally biased region" description="Polar residues" evidence="6">
    <location>
        <begin position="642"/>
        <end position="655"/>
    </location>
</feature>
<keyword evidence="2" id="KW-0134">Cell wall</keyword>
<comment type="caution">
    <text evidence="10">The sequence shown here is derived from an EMBL/GenBank/DDBJ whole genome shotgun (WGS) entry which is preliminary data.</text>
</comment>
<dbReference type="Gene3D" id="3.60.10.10">
    <property type="entry name" value="Endonuclease/exonuclease/phosphatase"/>
    <property type="match status" value="1"/>
</dbReference>
<feature type="compositionally biased region" description="Basic and acidic residues" evidence="6">
    <location>
        <begin position="679"/>
        <end position="690"/>
    </location>
</feature>
<sequence length="749" mass="81613">MKKYKLSILLASAVLGGVGATYLSAEANEVSAAEVKTEVVTPTTTTGKNEVKPAGATTTSPQATAPKEVKNIGEVQGESHESPLVGKEVVINNVVVTKTDQTGFYVQDKVSDNNPKTSDAVYVASKDKVESGDLLKVQGTVKEGYMEEYSVKPGQTFKKPAGSLTVTQIINATITKLGKADLPKALNISEKMPKDIVDNTPTKYNPETEALDYWESLEGMRVEVTKPKVTGPQYKGDIYVLPGDYKGQKLNNIGGVNLRPGVQNTEVLPITVGNKFVAKAKDYFNENITGVVTYKNKTYKIDPSSVPAIQDGGLKREVSKIYPSEDKLTIASYNIENFSANNKGHDETPEEKVDKIANSFIKEVHSPDIITLIEVQDNNGGVNDGTVDGVKSGEKLAQRIKSLGGPDYKYTEIAPVDGKDGGKPGANIRVAYLYNPKRVTLIGKEKGGSEEAARFVNGHLEKNPSRVDPTSVHFEKVRKSLAAEFEFKGERIVVIANHLKSKLGDDAIYGSNQPSVENTKAKRIEEAKILNAFIKEGLRQNPNLKFVLTGDFNDFEFSDSVKTIVGNELVNLMAEHEQGDRYSYFYRGSNQSLDNILISKNIKDKVVFSPVHINASFMEEHGRASDHDPVVVQIDFSKKEVSTTPEPSPASNPTTEVKPVSENKPSENVASNPNQEAANSKEVKEERTEQGSKATTEQVKSEKEKTNKGENFFGKNVLPKTGLNSSSSLLFAGLSAVAAFILGRKRNKN</sequence>
<keyword evidence="4 8" id="KW-0732">Signal</keyword>
<dbReference type="PANTHER" id="PTHR42834:SF1">
    <property type="entry name" value="ENDONUCLEASE_EXONUCLEASE_PHOSPHATASE FAMILY PROTEIN (AFU_ORTHOLOGUE AFUA_3G09210)"/>
    <property type="match status" value="1"/>
</dbReference>
<comment type="subcellular location">
    <subcellularLocation>
        <location evidence="1">Secreted</location>
        <location evidence="1">Cell wall</location>
        <topology evidence="1">Peptidoglycan-anchor</topology>
    </subcellularLocation>
</comment>
<dbReference type="PANTHER" id="PTHR42834">
    <property type="entry name" value="ENDONUCLEASE/EXONUCLEASE/PHOSPHATASE FAMILY PROTEIN (AFU_ORTHOLOGUE AFUA_3G09210)"/>
    <property type="match status" value="1"/>
</dbReference>
<evidence type="ECO:0000256" key="7">
    <source>
        <dbReference type="SAM" id="Phobius"/>
    </source>
</evidence>
<keyword evidence="5" id="KW-0572">Peptidoglycan-anchor</keyword>
<evidence type="ECO:0000256" key="1">
    <source>
        <dbReference type="ARBA" id="ARBA00004168"/>
    </source>
</evidence>
<evidence type="ECO:0000256" key="2">
    <source>
        <dbReference type="ARBA" id="ARBA00022512"/>
    </source>
</evidence>
<dbReference type="CDD" id="cd10283">
    <property type="entry name" value="MnuA_DNase1-like"/>
    <property type="match status" value="1"/>
</dbReference>
<gene>
    <name evidence="10" type="ORF">PNO30_08825</name>
</gene>
<evidence type="ECO:0000313" key="10">
    <source>
        <dbReference type="EMBL" id="MDB6186863.1"/>
    </source>
</evidence>
<dbReference type="InterPro" id="IPR005135">
    <property type="entry name" value="Endo/exonuclease/phosphatase"/>
</dbReference>
<protein>
    <submittedName>
        <fullName evidence="10">LPXTG cell wall anchor domain-containing protein</fullName>
    </submittedName>
</protein>
<dbReference type="GO" id="GO:0003824">
    <property type="term" value="F:catalytic activity"/>
    <property type="evidence" value="ECO:0007669"/>
    <property type="project" value="InterPro"/>
</dbReference>
<evidence type="ECO:0000256" key="8">
    <source>
        <dbReference type="SAM" id="SignalP"/>
    </source>
</evidence>
<evidence type="ECO:0000259" key="9">
    <source>
        <dbReference type="PROSITE" id="PS50847"/>
    </source>
</evidence>
<keyword evidence="7" id="KW-0812">Transmembrane</keyword>
<dbReference type="SUPFAM" id="SSF56219">
    <property type="entry name" value="DNase I-like"/>
    <property type="match status" value="1"/>
</dbReference>
<evidence type="ECO:0000256" key="3">
    <source>
        <dbReference type="ARBA" id="ARBA00022525"/>
    </source>
</evidence>
<feature type="signal peptide" evidence="8">
    <location>
        <begin position="1"/>
        <end position="27"/>
    </location>
</feature>
<dbReference type="Pfam" id="PF19580">
    <property type="entry name" value="Exo_endo_phos_3"/>
    <property type="match status" value="1"/>
</dbReference>
<evidence type="ECO:0000256" key="4">
    <source>
        <dbReference type="ARBA" id="ARBA00022729"/>
    </source>
</evidence>
<dbReference type="RefSeq" id="WP_271965893.1">
    <property type="nucleotide sequence ID" value="NZ_JAQMFS010000112.1"/>
</dbReference>
<evidence type="ECO:0000256" key="6">
    <source>
        <dbReference type="SAM" id="MobiDB-lite"/>
    </source>
</evidence>
<reference evidence="10" key="1">
    <citation type="submission" date="2023-08" db="EMBL/GenBank/DDBJ databases">
        <title>Dental plaque isolates bound by oral lectin ZG16B.</title>
        <authorList>
            <person name="Ghosh S."/>
        </authorList>
    </citation>
    <scope>NUCLEOTIDE SEQUENCE</scope>
    <source>
        <strain evidence="10">DP3_5B</strain>
    </source>
</reference>
<name>A0AAW6B5F8_9BACL</name>
<proteinExistence type="predicted"/>
<dbReference type="InterPro" id="IPR036691">
    <property type="entry name" value="Endo/exonu/phosph_ase_sf"/>
</dbReference>
<dbReference type="AlphaFoldDB" id="A0AAW6B5F8"/>
<evidence type="ECO:0000256" key="5">
    <source>
        <dbReference type="ARBA" id="ARBA00023088"/>
    </source>
</evidence>
<keyword evidence="3" id="KW-0964">Secreted</keyword>
<keyword evidence="7" id="KW-1133">Transmembrane helix</keyword>
<keyword evidence="7" id="KW-0472">Membrane</keyword>
<dbReference type="EMBL" id="JAQMFS010000112">
    <property type="protein sequence ID" value="MDB6186863.1"/>
    <property type="molecule type" value="Genomic_DNA"/>
</dbReference>
<dbReference type="InterPro" id="IPR019931">
    <property type="entry name" value="LPXTG_anchor"/>
</dbReference>
<feature type="region of interest" description="Disordered" evidence="6">
    <location>
        <begin position="639"/>
        <end position="719"/>
    </location>
</feature>
<accession>A0AAW6B5F8</accession>
<feature type="compositionally biased region" description="Basic and acidic residues" evidence="6">
    <location>
        <begin position="699"/>
        <end position="708"/>
    </location>
</feature>
<dbReference type="PROSITE" id="PS50847">
    <property type="entry name" value="GRAM_POS_ANCHORING"/>
    <property type="match status" value="1"/>
</dbReference>
<feature type="transmembrane region" description="Helical" evidence="7">
    <location>
        <begin position="725"/>
        <end position="743"/>
    </location>
</feature>
<feature type="chain" id="PRO_5043890921" evidence="8">
    <location>
        <begin position="28"/>
        <end position="749"/>
    </location>
</feature>
<dbReference type="NCBIfam" id="TIGR01167">
    <property type="entry name" value="LPXTG_anchor"/>
    <property type="match status" value="1"/>
</dbReference>
<feature type="compositionally biased region" description="Polar residues" evidence="6">
    <location>
        <begin position="666"/>
        <end position="678"/>
    </location>
</feature>
<evidence type="ECO:0000313" key="11">
    <source>
        <dbReference type="Proteomes" id="UP001212217"/>
    </source>
</evidence>
<dbReference type="Proteomes" id="UP001212217">
    <property type="component" value="Unassembled WGS sequence"/>
</dbReference>
<organism evidence="10 11">
    <name type="scientific">Gemella haemolysans</name>
    <dbReference type="NCBI Taxonomy" id="1379"/>
    <lineage>
        <taxon>Bacteria</taxon>
        <taxon>Bacillati</taxon>
        <taxon>Bacillota</taxon>
        <taxon>Bacilli</taxon>
        <taxon>Bacillales</taxon>
        <taxon>Gemellaceae</taxon>
        <taxon>Gemella</taxon>
    </lineage>
</organism>